<dbReference type="Pfam" id="PF00583">
    <property type="entry name" value="Acetyltransf_1"/>
    <property type="match status" value="1"/>
</dbReference>
<organism evidence="2 3">
    <name type="scientific">Streptomonospora nanhaiensis</name>
    <dbReference type="NCBI Taxonomy" id="1323731"/>
    <lineage>
        <taxon>Bacteria</taxon>
        <taxon>Bacillati</taxon>
        <taxon>Actinomycetota</taxon>
        <taxon>Actinomycetes</taxon>
        <taxon>Streptosporangiales</taxon>
        <taxon>Nocardiopsidaceae</taxon>
        <taxon>Streptomonospora</taxon>
    </lineage>
</organism>
<dbReference type="PANTHER" id="PTHR42791:SF1">
    <property type="entry name" value="N-ACETYLTRANSFERASE DOMAIN-CONTAINING PROTEIN"/>
    <property type="match status" value="1"/>
</dbReference>
<proteinExistence type="predicted"/>
<dbReference type="EMBL" id="CP113264">
    <property type="protein sequence ID" value="WAE75959.1"/>
    <property type="molecule type" value="Genomic_DNA"/>
</dbReference>
<gene>
    <name evidence="2" type="ORF">OUQ99_13160</name>
</gene>
<protein>
    <submittedName>
        <fullName evidence="2">GNAT family N-acetyltransferase</fullName>
    </submittedName>
</protein>
<dbReference type="InterPro" id="IPR052523">
    <property type="entry name" value="Trichothecene_AcTrans"/>
</dbReference>
<reference evidence="2 3" key="1">
    <citation type="journal article" date="2013" name="Int. J. Syst. Evol. Microbiol.">
        <title>Description of Streptomonospora sediminis sp. nov. and Streptomonospora nanhaiensis sp. nov., and reclassification of Nocardiopsis arabia Hozzein &amp; Goodfellow 2008 as Streptomonospora arabica comb. nov. and emended description of the genus Streptomonospora.</title>
        <authorList>
            <person name="Zhang D.F."/>
            <person name="Pan H.Q."/>
            <person name="He J."/>
            <person name="Zhang X.M."/>
            <person name="Zhang Y.G."/>
            <person name="Klenk H.P."/>
            <person name="Hu J.C."/>
            <person name="Li W.J."/>
        </authorList>
    </citation>
    <scope>NUCLEOTIDE SEQUENCE [LARGE SCALE GENOMIC DNA]</scope>
    <source>
        <strain evidence="2 3">12A09</strain>
    </source>
</reference>
<evidence type="ECO:0000313" key="2">
    <source>
        <dbReference type="EMBL" id="WAE75959.1"/>
    </source>
</evidence>
<dbReference type="Gene3D" id="3.40.630.30">
    <property type="match status" value="1"/>
</dbReference>
<dbReference type="SUPFAM" id="SSF55729">
    <property type="entry name" value="Acyl-CoA N-acyltransferases (Nat)"/>
    <property type="match status" value="1"/>
</dbReference>
<dbReference type="InterPro" id="IPR000182">
    <property type="entry name" value="GNAT_dom"/>
</dbReference>
<name>A0ABY6YV52_9ACTN</name>
<dbReference type="InterPro" id="IPR016181">
    <property type="entry name" value="Acyl_CoA_acyltransferase"/>
</dbReference>
<accession>A0ABY6YV52</accession>
<dbReference type="PANTHER" id="PTHR42791">
    <property type="entry name" value="GNAT FAMILY ACETYLTRANSFERASE"/>
    <property type="match status" value="1"/>
</dbReference>
<keyword evidence="3" id="KW-1185">Reference proteome</keyword>
<dbReference type="PROSITE" id="PS51186">
    <property type="entry name" value="GNAT"/>
    <property type="match status" value="1"/>
</dbReference>
<evidence type="ECO:0000313" key="3">
    <source>
        <dbReference type="Proteomes" id="UP001156498"/>
    </source>
</evidence>
<feature type="domain" description="N-acetyltransferase" evidence="1">
    <location>
        <begin position="3"/>
        <end position="188"/>
    </location>
</feature>
<sequence>MTSFLRLGAPQDLDAVVDTLVAAFDDYPWTRYVIPEDDYTSRLHELQHLYLKHALNHGIVAVSEHGEGVVALLPPDASEPGEATLERIITLYGDRIDRLAGVDQRPVDPDDWSLETLGVHPDHQGKGLGGALIEFGLDAAGRQGARAVRLETSEERNVSLYQRYGFRVTDRSQRPGGPPVWTMRTVLDTTGAGNETRSA</sequence>
<dbReference type="RefSeq" id="WP_267949728.1">
    <property type="nucleotide sequence ID" value="NZ_CP113264.1"/>
</dbReference>
<evidence type="ECO:0000259" key="1">
    <source>
        <dbReference type="PROSITE" id="PS51186"/>
    </source>
</evidence>
<dbReference type="Proteomes" id="UP001156498">
    <property type="component" value="Chromosome"/>
</dbReference>
<dbReference type="CDD" id="cd04301">
    <property type="entry name" value="NAT_SF"/>
    <property type="match status" value="1"/>
</dbReference>